<feature type="region of interest" description="Disordered" evidence="4">
    <location>
        <begin position="1128"/>
        <end position="1147"/>
    </location>
</feature>
<feature type="compositionally biased region" description="Polar residues" evidence="4">
    <location>
        <begin position="1193"/>
        <end position="1207"/>
    </location>
</feature>
<evidence type="ECO:0000256" key="4">
    <source>
        <dbReference type="SAM" id="MobiDB-lite"/>
    </source>
</evidence>
<dbReference type="GO" id="GO:0010506">
    <property type="term" value="P:regulation of autophagy"/>
    <property type="evidence" value="ECO:0007669"/>
    <property type="project" value="InterPro"/>
</dbReference>
<dbReference type="InterPro" id="IPR011009">
    <property type="entry name" value="Kinase-like_dom_sf"/>
</dbReference>
<dbReference type="InterPro" id="IPR017441">
    <property type="entry name" value="Protein_kinase_ATP_BS"/>
</dbReference>
<dbReference type="CDD" id="cd14014">
    <property type="entry name" value="STKc_PknB_like"/>
    <property type="match status" value="1"/>
</dbReference>
<feature type="region of interest" description="Disordered" evidence="4">
    <location>
        <begin position="1170"/>
        <end position="1226"/>
    </location>
</feature>
<feature type="compositionally biased region" description="Low complexity" evidence="4">
    <location>
        <begin position="517"/>
        <end position="534"/>
    </location>
</feature>
<evidence type="ECO:0000313" key="6">
    <source>
        <dbReference type="EMBL" id="KAG5170729.1"/>
    </source>
</evidence>
<evidence type="ECO:0000256" key="3">
    <source>
        <dbReference type="PROSITE-ProRule" id="PRU10141"/>
    </source>
</evidence>
<name>A0A8H7Y4C9_PSICU</name>
<comment type="caution">
    <text evidence="6">The sequence shown here is derived from an EMBL/GenBank/DDBJ whole genome shotgun (WGS) entry which is preliminary data.</text>
</comment>
<dbReference type="PROSITE" id="PS00107">
    <property type="entry name" value="PROTEIN_KINASE_ATP"/>
    <property type="match status" value="1"/>
</dbReference>
<feature type="region of interest" description="Disordered" evidence="4">
    <location>
        <begin position="344"/>
        <end position="381"/>
    </location>
</feature>
<dbReference type="PROSITE" id="PS50011">
    <property type="entry name" value="PROTEIN_KINASE_DOM"/>
    <property type="match status" value="1"/>
</dbReference>
<dbReference type="GO" id="GO:0004674">
    <property type="term" value="F:protein serine/threonine kinase activity"/>
    <property type="evidence" value="ECO:0007669"/>
    <property type="project" value="InterPro"/>
</dbReference>
<feature type="domain" description="Protein kinase" evidence="5">
    <location>
        <begin position="28"/>
        <end position="301"/>
    </location>
</feature>
<dbReference type="PANTHER" id="PTHR24348:SF68">
    <property type="entry name" value="SERINE_THREONINE-PROTEIN KINASE ATG1C"/>
    <property type="match status" value="1"/>
</dbReference>
<dbReference type="PROSITE" id="PS00108">
    <property type="entry name" value="PROTEIN_KINASE_ST"/>
    <property type="match status" value="1"/>
</dbReference>
<dbReference type="Pfam" id="PF00069">
    <property type="entry name" value="Pkinase"/>
    <property type="match status" value="1"/>
</dbReference>
<keyword evidence="2 3" id="KW-0067">ATP-binding</keyword>
<gene>
    <name evidence="6" type="ORF">JR316_005120</name>
</gene>
<dbReference type="SUPFAM" id="SSF56112">
    <property type="entry name" value="Protein kinase-like (PK-like)"/>
    <property type="match status" value="1"/>
</dbReference>
<sequence>MDTIAAQLQNQDSNDIFSLTDQILSDRLEFIEEIGFGNWGSVWLCKPKPTMTKDGVLRPIGSKLAVKLVHRSKTATTAARVRSLWNEMKIVRTFKSDPHPSIIPFHSFIITPSYALITMTYLPTLVPVEVDEPKAREWFRYLLSGVEFLHKRGVVHNDIKPANILLSHKNVPVLVDFGFAEKYDMDSDTAFHSNLSYGTPEYLSPERARGLPHDTRKSDVWSLGITFFEILVGRTPFEYSDGEQFSSSEDLEKYWARTLRGKWVGTWDFSKGMERLLQRMIAPNADLRCTATQAAKDAYWLPPTSTSTSASRRDAGGANVAHKRASSYTSSVVFEKDMEKLLNMTPSSSSSSSAAATWRGGKENARVPPGLGLTSPHSKSKVDVFRDEQDTSMSMSLSSATKRTLAKSKSQPRVAVAVASKIVQPRKRAGAPPMMDLSPIKASPNNSPHHNVNANPSPATTAKENILSFNRLAATVSLNSEKKKAQQQQQRPRTAEPGFNSHSHHNHNHGNEKENDAGNISISNTNTNANANGSKLPRRAFGARDVNVPNAVGTPTGARAGSVLSKKPSGNTYGLKAVKVLGESTASANVSVSLDGGERKLAKEKENGKGKESTSVRDRMREWERERERLREMERLEEIERERDEIYRREREDRRRREAEREREGREEQEEEERRRESLERERRNASLRQIKIPLAGAGTGTKSSDWDKENPGTGAGANYAYTGSSASSPMLPMFKPTSPLSNAILNIGRNSSQTSFARVGKESKQNIFKHSIKASIDKTVQFYKSSTLGQAAAAATSGRSTPARGFSFDVTRPSNSEVKVSTKEGKEVANATANANAWEDELVDEINSPLPSPLPVIKNAAESEQIAADSRMDRMTIWMRNVEKVVEDAKQNFAASSSPKDTPLPALPLPLSRGPSQNRTSRLPRRVLAASQIFQADENGNISPMVDQSMVSTSNSVFFRSSGDASKASIGRAPTPSSAPPQQQPTTPAKRTSPLPDEGSSRFVIPEIHTPSRQRRATVSTRSPEPKRAASPVADDAEGVSPSKRKEKSKSHGNLLQRHIVAPIALLEAELEKVPPPEPTPRLSEVLDRSLFISPMVRSQDDLLDRTLEKHNDVSLDDLHASPCHVEPYPQRARNSHDVSIPDTPSRHRIEGVYDRFLMATSGVKRLGKGYQSDNVGPVGNSGHSGTGLGPQHNQQQQSKGRSFYSTRRPMPAPVSSEDSQRRAASVDELGLFGPMDPVSGPVSANCAKEQSTGATSTLMRKAMKLIAPKANASKRLSRVVG</sequence>
<feature type="region of interest" description="Disordered" evidence="4">
    <location>
        <begin position="894"/>
        <end position="923"/>
    </location>
</feature>
<dbReference type="InterPro" id="IPR045269">
    <property type="entry name" value="Atg1-like"/>
</dbReference>
<protein>
    <recommendedName>
        <fullName evidence="5">Protein kinase domain-containing protein</fullName>
    </recommendedName>
</protein>
<dbReference type="InterPro" id="IPR000719">
    <property type="entry name" value="Prot_kinase_dom"/>
</dbReference>
<keyword evidence="1 3" id="KW-0547">Nucleotide-binding</keyword>
<feature type="region of interest" description="Disordered" evidence="4">
    <location>
        <begin position="599"/>
        <end position="625"/>
    </location>
</feature>
<organism evidence="6">
    <name type="scientific">Psilocybe cubensis</name>
    <name type="common">Psychedelic mushroom</name>
    <name type="synonym">Stropharia cubensis</name>
    <dbReference type="NCBI Taxonomy" id="181762"/>
    <lineage>
        <taxon>Eukaryota</taxon>
        <taxon>Fungi</taxon>
        <taxon>Dikarya</taxon>
        <taxon>Basidiomycota</taxon>
        <taxon>Agaricomycotina</taxon>
        <taxon>Agaricomycetes</taxon>
        <taxon>Agaricomycetidae</taxon>
        <taxon>Agaricales</taxon>
        <taxon>Agaricineae</taxon>
        <taxon>Strophariaceae</taxon>
        <taxon>Psilocybe</taxon>
    </lineage>
</organism>
<reference evidence="6" key="1">
    <citation type="submission" date="2021-02" db="EMBL/GenBank/DDBJ databases">
        <title>Psilocybe cubensis genome.</title>
        <authorList>
            <person name="Mckernan K.J."/>
            <person name="Crawford S."/>
            <person name="Trippe A."/>
            <person name="Kane L.T."/>
            <person name="Mclaughlin S."/>
        </authorList>
    </citation>
    <scope>NUCLEOTIDE SEQUENCE [LARGE SCALE GENOMIC DNA]</scope>
    <source>
        <strain evidence="6">MGC-MH-2018</strain>
    </source>
</reference>
<feature type="compositionally biased region" description="Low complexity" evidence="4">
    <location>
        <begin position="347"/>
        <end position="356"/>
    </location>
</feature>
<evidence type="ECO:0000256" key="2">
    <source>
        <dbReference type="ARBA" id="ARBA00022840"/>
    </source>
</evidence>
<dbReference type="PANTHER" id="PTHR24348">
    <property type="entry name" value="SERINE/THREONINE-PROTEIN KINASE UNC-51-RELATED"/>
    <property type="match status" value="1"/>
</dbReference>
<dbReference type="Gene3D" id="1.10.510.10">
    <property type="entry name" value="Transferase(Phosphotransferase) domain 1"/>
    <property type="match status" value="1"/>
</dbReference>
<dbReference type="EMBL" id="JAFIQS010000004">
    <property type="protein sequence ID" value="KAG5170729.1"/>
    <property type="molecule type" value="Genomic_DNA"/>
</dbReference>
<accession>A0A8H7Y4C9</accession>
<evidence type="ECO:0000256" key="1">
    <source>
        <dbReference type="ARBA" id="ARBA00022741"/>
    </source>
</evidence>
<feature type="compositionally biased region" description="Basic and acidic residues" evidence="4">
    <location>
        <begin position="650"/>
        <end position="685"/>
    </location>
</feature>
<dbReference type="GO" id="GO:0005737">
    <property type="term" value="C:cytoplasm"/>
    <property type="evidence" value="ECO:0007669"/>
    <property type="project" value="TreeGrafter"/>
</dbReference>
<dbReference type="OrthoDB" id="68483at2759"/>
<dbReference type="SMART" id="SM00220">
    <property type="entry name" value="S_TKc"/>
    <property type="match status" value="1"/>
</dbReference>
<dbReference type="InterPro" id="IPR008271">
    <property type="entry name" value="Ser/Thr_kinase_AS"/>
</dbReference>
<proteinExistence type="predicted"/>
<evidence type="ECO:0000259" key="5">
    <source>
        <dbReference type="PROSITE" id="PS50011"/>
    </source>
</evidence>
<feature type="binding site" evidence="3">
    <location>
        <position position="67"/>
    </location>
    <ligand>
        <name>ATP</name>
        <dbReference type="ChEBI" id="CHEBI:30616"/>
    </ligand>
</feature>
<feature type="region of interest" description="Disordered" evidence="4">
    <location>
        <begin position="963"/>
        <end position="1057"/>
    </location>
</feature>
<dbReference type="GO" id="GO:0005524">
    <property type="term" value="F:ATP binding"/>
    <property type="evidence" value="ECO:0007669"/>
    <property type="project" value="UniProtKB-UniRule"/>
</dbReference>
<feature type="region of interest" description="Disordered" evidence="4">
    <location>
        <begin position="478"/>
        <end position="534"/>
    </location>
</feature>
<feature type="region of interest" description="Disordered" evidence="4">
    <location>
        <begin position="650"/>
        <end position="712"/>
    </location>
</feature>